<evidence type="ECO:0000256" key="1">
    <source>
        <dbReference type="SAM" id="MobiDB-lite"/>
    </source>
</evidence>
<reference evidence="3" key="1">
    <citation type="submission" date="2020-06" db="EMBL/GenBank/DDBJ databases">
        <title>A chromosome-scale genome assembly of Talaromyces rugulosus W13939.</title>
        <authorList>
            <person name="Wang B."/>
            <person name="Guo L."/>
            <person name="Ye K."/>
            <person name="Wang L."/>
        </authorList>
    </citation>
    <scope>NUCLEOTIDE SEQUENCE [LARGE SCALE GENOMIC DNA]</scope>
    <source>
        <strain evidence="3">W13939</strain>
    </source>
</reference>
<dbReference type="RefSeq" id="XP_035343094.1">
    <property type="nucleotide sequence ID" value="XM_035487201.1"/>
</dbReference>
<feature type="region of interest" description="Disordered" evidence="1">
    <location>
        <begin position="153"/>
        <end position="176"/>
    </location>
</feature>
<organism evidence="2 3">
    <name type="scientific">Talaromyces rugulosus</name>
    <name type="common">Penicillium rugulosum</name>
    <dbReference type="NCBI Taxonomy" id="121627"/>
    <lineage>
        <taxon>Eukaryota</taxon>
        <taxon>Fungi</taxon>
        <taxon>Dikarya</taxon>
        <taxon>Ascomycota</taxon>
        <taxon>Pezizomycotina</taxon>
        <taxon>Eurotiomycetes</taxon>
        <taxon>Eurotiomycetidae</taxon>
        <taxon>Eurotiales</taxon>
        <taxon>Trichocomaceae</taxon>
        <taxon>Talaromyces</taxon>
        <taxon>Talaromyces sect. Islandici</taxon>
    </lineage>
</organism>
<dbReference type="GeneID" id="55991526"/>
<dbReference type="EMBL" id="CP055899">
    <property type="protein sequence ID" value="QKX56916.1"/>
    <property type="molecule type" value="Genomic_DNA"/>
</dbReference>
<proteinExistence type="predicted"/>
<dbReference type="KEGG" id="trg:TRUGW13939_04024"/>
<dbReference type="Proteomes" id="UP000509510">
    <property type="component" value="Chromosome II"/>
</dbReference>
<evidence type="ECO:0000313" key="2">
    <source>
        <dbReference type="EMBL" id="QKX56916.1"/>
    </source>
</evidence>
<keyword evidence="3" id="KW-1185">Reference proteome</keyword>
<dbReference type="AlphaFoldDB" id="A0A7H8QSZ2"/>
<accession>A0A7H8QSZ2</accession>
<evidence type="ECO:0000313" key="3">
    <source>
        <dbReference type="Proteomes" id="UP000509510"/>
    </source>
</evidence>
<gene>
    <name evidence="2" type="ORF">TRUGW13939_04024</name>
</gene>
<protein>
    <recommendedName>
        <fullName evidence="4">HNH nuclease domain-containing protein</fullName>
    </recommendedName>
</protein>
<dbReference type="OrthoDB" id="4227371at2759"/>
<sequence length="176" mass="20463">MDLQSFAPRAKVAAMFRDGDHCIFTKDGTKDVAYICPISLNIHEAGYAHDVLWDILRTIWSESKVNSWFKTLFPNGDYRDACHNLLCLSASAHRFCWHRQCSPMESYHWRSNSVWRYNHRENRGPETMPLPNWDILEMQWFLQRAAAMSGVADIDNDENEDDEISGLADRYASNDE</sequence>
<evidence type="ECO:0008006" key="4">
    <source>
        <dbReference type="Google" id="ProtNLM"/>
    </source>
</evidence>
<feature type="compositionally biased region" description="Acidic residues" evidence="1">
    <location>
        <begin position="154"/>
        <end position="164"/>
    </location>
</feature>
<name>A0A7H8QSZ2_TALRU</name>